<name>A0A9X1H823_9FLAO</name>
<evidence type="ECO:0000313" key="2">
    <source>
        <dbReference type="Proteomes" id="UP001139366"/>
    </source>
</evidence>
<sequence length="90" mass="10060">MNPQYFHADSGKTPGEIRNYGNFNQSGLLDVNPLKDVNWNEDYHTFGVWWKDSKNIQFHLDGEPAGRVVVGVDKSGKTFTGLDTISATKS</sequence>
<dbReference type="Proteomes" id="UP001139366">
    <property type="component" value="Unassembled WGS sequence"/>
</dbReference>
<accession>A0A9X1H823</accession>
<dbReference type="RefSeq" id="WP_144219267.1">
    <property type="nucleotide sequence ID" value="NZ_JAINUY010000001.1"/>
</dbReference>
<dbReference type="AlphaFoldDB" id="A0A9X1H823"/>
<reference evidence="1 2" key="1">
    <citation type="journal article" date="2023" name="Antonie Van Leeuwenhoek">
        <title>Flavobacterium potami sp. nov., a multi-metal resistance genes harbouring bacterium isolated from shallow river silt.</title>
        <authorList>
            <person name="Li S."/>
            <person name="Mao S."/>
            <person name="Mu W."/>
            <person name="Guo B."/>
            <person name="Li C."/>
            <person name="Zhu Q."/>
            <person name="Hou X."/>
            <person name="Zhao Y."/>
            <person name="Wei S."/>
            <person name="Liu H."/>
            <person name="Liu A."/>
        </authorList>
    </citation>
    <scope>NUCLEOTIDE SEQUENCE [LARGE SCALE GENOMIC DNA]</scope>
    <source>
        <strain evidence="1 2">17A</strain>
    </source>
</reference>
<dbReference type="GO" id="GO:0005975">
    <property type="term" value="P:carbohydrate metabolic process"/>
    <property type="evidence" value="ECO:0007669"/>
    <property type="project" value="UniProtKB-ARBA"/>
</dbReference>
<protein>
    <recommendedName>
        <fullName evidence="3">Glycosyl hydrolases family 16</fullName>
    </recommendedName>
</protein>
<gene>
    <name evidence="1" type="ORF">K6T82_03685</name>
</gene>
<proteinExistence type="predicted"/>
<evidence type="ECO:0008006" key="3">
    <source>
        <dbReference type="Google" id="ProtNLM"/>
    </source>
</evidence>
<dbReference type="Gene3D" id="2.60.120.200">
    <property type="match status" value="1"/>
</dbReference>
<organism evidence="1 2">
    <name type="scientific">Flavobacterium potami</name>
    <dbReference type="NCBI Taxonomy" id="2872310"/>
    <lineage>
        <taxon>Bacteria</taxon>
        <taxon>Pseudomonadati</taxon>
        <taxon>Bacteroidota</taxon>
        <taxon>Flavobacteriia</taxon>
        <taxon>Flavobacteriales</taxon>
        <taxon>Flavobacteriaceae</taxon>
        <taxon>Flavobacterium</taxon>
    </lineage>
</organism>
<dbReference type="InterPro" id="IPR013320">
    <property type="entry name" value="ConA-like_dom_sf"/>
</dbReference>
<keyword evidence="2" id="KW-1185">Reference proteome</keyword>
<evidence type="ECO:0000313" key="1">
    <source>
        <dbReference type="EMBL" id="MBZ4033852.1"/>
    </source>
</evidence>
<dbReference type="EMBL" id="JAINUY010000001">
    <property type="protein sequence ID" value="MBZ4033852.1"/>
    <property type="molecule type" value="Genomic_DNA"/>
</dbReference>
<dbReference type="SUPFAM" id="SSF49899">
    <property type="entry name" value="Concanavalin A-like lectins/glucanases"/>
    <property type="match status" value="1"/>
</dbReference>
<comment type="caution">
    <text evidence="1">The sequence shown here is derived from an EMBL/GenBank/DDBJ whole genome shotgun (WGS) entry which is preliminary data.</text>
</comment>
<dbReference type="GO" id="GO:0004553">
    <property type="term" value="F:hydrolase activity, hydrolyzing O-glycosyl compounds"/>
    <property type="evidence" value="ECO:0007669"/>
    <property type="project" value="UniProtKB-ARBA"/>
</dbReference>